<keyword evidence="2" id="KW-1185">Reference proteome</keyword>
<dbReference type="Proteomes" id="UP000000233">
    <property type="component" value="Chromosome"/>
</dbReference>
<dbReference type="KEGG" id="psa:PST_4127"/>
<protein>
    <submittedName>
        <fullName evidence="1">Uncharacterized protein</fullName>
    </submittedName>
</protein>
<name>A4VRZ8_STUS1</name>
<evidence type="ECO:0000313" key="2">
    <source>
        <dbReference type="Proteomes" id="UP000000233"/>
    </source>
</evidence>
<accession>A4VRZ8</accession>
<dbReference type="AlphaFoldDB" id="A4VRZ8"/>
<dbReference type="HOGENOM" id="CLU_3204255_0_0_6"/>
<sequence>MRRGVRAGGTPFSFGFSPFHQRHAALNEIFCFMIIGESPEGLVSP</sequence>
<dbReference type="EMBL" id="CP000304">
    <property type="protein sequence ID" value="ABP81749.1"/>
    <property type="molecule type" value="Genomic_DNA"/>
</dbReference>
<organism evidence="1 2">
    <name type="scientific">Stutzerimonas stutzeri (strain A1501)</name>
    <name type="common">Pseudomonas stutzeri</name>
    <dbReference type="NCBI Taxonomy" id="379731"/>
    <lineage>
        <taxon>Bacteria</taxon>
        <taxon>Pseudomonadati</taxon>
        <taxon>Pseudomonadota</taxon>
        <taxon>Gammaproteobacteria</taxon>
        <taxon>Pseudomonadales</taxon>
        <taxon>Pseudomonadaceae</taxon>
        <taxon>Stutzerimonas</taxon>
    </lineage>
</organism>
<evidence type="ECO:0000313" key="1">
    <source>
        <dbReference type="EMBL" id="ABP81749.1"/>
    </source>
</evidence>
<reference evidence="1 2" key="1">
    <citation type="journal article" date="2008" name="Proc. Natl. Acad. Sci. U.S.A.">
        <title>Nitrogen fixation island and rhizosphere competence traits in the genome of root-associated Pseudomonas stutzeri A1501.</title>
        <authorList>
            <person name="Yan Y."/>
            <person name="Yang J."/>
            <person name="Dou Y."/>
            <person name="Chen M."/>
            <person name="Ping S."/>
            <person name="Peng J."/>
            <person name="Lu W."/>
            <person name="Zhang W."/>
            <person name="Yao Z."/>
            <person name="Li H."/>
            <person name="Liu W."/>
            <person name="He S."/>
            <person name="Geng L."/>
            <person name="Zhang X."/>
            <person name="Yang F."/>
            <person name="Yu H."/>
            <person name="Zhan Y."/>
            <person name="Li D."/>
            <person name="Lin Z."/>
            <person name="Wang Y."/>
            <person name="Elmerich C."/>
            <person name="Lin M."/>
            <person name="Jin Q."/>
        </authorList>
    </citation>
    <scope>NUCLEOTIDE SEQUENCE [LARGE SCALE GENOMIC DNA]</scope>
    <source>
        <strain evidence="1 2">A1501</strain>
    </source>
</reference>
<gene>
    <name evidence="1" type="ordered locus">PST_4127</name>
</gene>
<proteinExistence type="predicted"/>